<dbReference type="STRING" id="84645.A0A498NP16"/>
<gene>
    <name evidence="13" type="ORF">ROHU_015586</name>
</gene>
<evidence type="ECO:0000256" key="10">
    <source>
        <dbReference type="PROSITE-ProRule" id="PRU10141"/>
    </source>
</evidence>
<comment type="similarity">
    <text evidence="1">Belongs to the protein kinase superfamily. CAMK Ser/Thr protein kinase family. PIM subfamily.</text>
</comment>
<sequence length="351" mass="39388">MAQKRKSCSENENHYDLVYNFDQSAPPTSSINVAVNHLRPVDAGEILSRYEIVEKLGEGGFSAVFEGIRLKDGLKVALKFALKTDAMEYISIPGHPAPLPLEVALMMLANKGPSVPQIVQLLEWQDQDGYYIMVLERPSPCEDLFEFLEHQGGVLSEDLARLIMWQVAQAAHMCCRRGVLHRDIKLENLLFNKETLEVKLIDFGCGDLLKTSAYETFWGTEMYCPPEFKKSGKYHGKPATVWSLGVLLFELVCGDPPKNKDLNKIEAGIWSKPGLSKDCCHLIQSCLQRKPKHRIGLGKIILHDWFKAQNCIALLSGKYRATVCGDPPNTNDLDMIDPSLWSKPSLSKVNE</sequence>
<dbReference type="GO" id="GO:0043066">
    <property type="term" value="P:negative regulation of apoptotic process"/>
    <property type="evidence" value="ECO:0007669"/>
    <property type="project" value="TreeGrafter"/>
</dbReference>
<dbReference type="InterPro" id="IPR011009">
    <property type="entry name" value="Kinase-like_dom_sf"/>
</dbReference>
<dbReference type="SUPFAM" id="SSF56112">
    <property type="entry name" value="Protein kinase-like (PK-like)"/>
    <property type="match status" value="1"/>
</dbReference>
<dbReference type="EMBL" id="QBIY01011265">
    <property type="protein sequence ID" value="RXN33526.1"/>
    <property type="molecule type" value="Genomic_DNA"/>
</dbReference>
<dbReference type="GO" id="GO:0005524">
    <property type="term" value="F:ATP binding"/>
    <property type="evidence" value="ECO:0007669"/>
    <property type="project" value="UniProtKB-UniRule"/>
</dbReference>
<keyword evidence="14" id="KW-1185">Reference proteome</keyword>
<evidence type="ECO:0000256" key="7">
    <source>
        <dbReference type="ARBA" id="ARBA00022840"/>
    </source>
</evidence>
<evidence type="ECO:0000259" key="12">
    <source>
        <dbReference type="PROSITE" id="PS50011"/>
    </source>
</evidence>
<dbReference type="PANTHER" id="PTHR22984:SF11">
    <property type="entry name" value="AURORA KINASE-RELATED"/>
    <property type="match status" value="1"/>
</dbReference>
<dbReference type="FunFam" id="3.30.200.20:FF:000246">
    <property type="entry name" value="Pim proto-oncogene, serine/threonine kinase,-related 152"/>
    <property type="match status" value="1"/>
</dbReference>
<keyword evidence="4" id="KW-0808">Transferase</keyword>
<dbReference type="SMART" id="SM00220">
    <property type="entry name" value="S_TKc"/>
    <property type="match status" value="1"/>
</dbReference>
<keyword evidence="7 10" id="KW-0067">ATP-binding</keyword>
<dbReference type="GO" id="GO:0005737">
    <property type="term" value="C:cytoplasm"/>
    <property type="evidence" value="ECO:0007669"/>
    <property type="project" value="TreeGrafter"/>
</dbReference>
<comment type="caution">
    <text evidence="13">The sequence shown here is derived from an EMBL/GenBank/DDBJ whole genome shotgun (WGS) entry which is preliminary data.</text>
</comment>
<evidence type="ECO:0000256" key="4">
    <source>
        <dbReference type="ARBA" id="ARBA00022679"/>
    </source>
</evidence>
<dbReference type="PROSITE" id="PS00107">
    <property type="entry name" value="PROTEIN_KINASE_ATP"/>
    <property type="match status" value="1"/>
</dbReference>
<keyword evidence="6 13" id="KW-0418">Kinase</keyword>
<evidence type="ECO:0000256" key="5">
    <source>
        <dbReference type="ARBA" id="ARBA00022741"/>
    </source>
</evidence>
<dbReference type="Gene3D" id="3.30.200.20">
    <property type="entry name" value="Phosphorylase Kinase, domain 1"/>
    <property type="match status" value="1"/>
</dbReference>
<evidence type="ECO:0000256" key="6">
    <source>
        <dbReference type="ARBA" id="ARBA00022777"/>
    </source>
</evidence>
<proteinExistence type="inferred from homology"/>
<feature type="binding site" evidence="10">
    <location>
        <position position="83"/>
    </location>
    <ligand>
        <name>ATP</name>
        <dbReference type="ChEBI" id="CHEBI:30616"/>
    </ligand>
</feature>
<keyword evidence="3 11" id="KW-0723">Serine/threonine-protein kinase</keyword>
<evidence type="ECO:0000256" key="11">
    <source>
        <dbReference type="RuleBase" id="RU000304"/>
    </source>
</evidence>
<dbReference type="GO" id="GO:0106310">
    <property type="term" value="F:protein serine kinase activity"/>
    <property type="evidence" value="ECO:0007669"/>
    <property type="project" value="RHEA"/>
</dbReference>
<evidence type="ECO:0000313" key="13">
    <source>
        <dbReference type="EMBL" id="RXN33526.1"/>
    </source>
</evidence>
<dbReference type="Gene3D" id="1.10.510.10">
    <property type="entry name" value="Transferase(Phosphotransferase) domain 1"/>
    <property type="match status" value="1"/>
</dbReference>
<evidence type="ECO:0000256" key="2">
    <source>
        <dbReference type="ARBA" id="ARBA00012513"/>
    </source>
</evidence>
<dbReference type="PANTHER" id="PTHR22984">
    <property type="entry name" value="SERINE/THREONINE-PROTEIN KINASE PIM"/>
    <property type="match status" value="1"/>
</dbReference>
<comment type="catalytic activity">
    <reaction evidence="9">
        <text>L-seryl-[protein] + ATP = O-phospho-L-seryl-[protein] + ADP + H(+)</text>
        <dbReference type="Rhea" id="RHEA:17989"/>
        <dbReference type="Rhea" id="RHEA-COMP:9863"/>
        <dbReference type="Rhea" id="RHEA-COMP:11604"/>
        <dbReference type="ChEBI" id="CHEBI:15378"/>
        <dbReference type="ChEBI" id="CHEBI:29999"/>
        <dbReference type="ChEBI" id="CHEBI:30616"/>
        <dbReference type="ChEBI" id="CHEBI:83421"/>
        <dbReference type="ChEBI" id="CHEBI:456216"/>
        <dbReference type="EC" id="2.7.11.1"/>
    </reaction>
</comment>
<dbReference type="PROSITE" id="PS50011">
    <property type="entry name" value="PROTEIN_KINASE_DOM"/>
    <property type="match status" value="1"/>
</dbReference>
<dbReference type="InterPro" id="IPR008271">
    <property type="entry name" value="Ser/Thr_kinase_AS"/>
</dbReference>
<dbReference type="InterPro" id="IPR051138">
    <property type="entry name" value="PIM_Ser/Thr_kinase"/>
</dbReference>
<comment type="catalytic activity">
    <reaction evidence="8">
        <text>L-threonyl-[protein] + ATP = O-phospho-L-threonyl-[protein] + ADP + H(+)</text>
        <dbReference type="Rhea" id="RHEA:46608"/>
        <dbReference type="Rhea" id="RHEA-COMP:11060"/>
        <dbReference type="Rhea" id="RHEA-COMP:11605"/>
        <dbReference type="ChEBI" id="CHEBI:15378"/>
        <dbReference type="ChEBI" id="CHEBI:30013"/>
        <dbReference type="ChEBI" id="CHEBI:30616"/>
        <dbReference type="ChEBI" id="CHEBI:61977"/>
        <dbReference type="ChEBI" id="CHEBI:456216"/>
        <dbReference type="EC" id="2.7.11.1"/>
    </reaction>
</comment>
<organism evidence="13 14">
    <name type="scientific">Labeo rohita</name>
    <name type="common">Indian major carp</name>
    <name type="synonym">Cyprinus rohita</name>
    <dbReference type="NCBI Taxonomy" id="84645"/>
    <lineage>
        <taxon>Eukaryota</taxon>
        <taxon>Metazoa</taxon>
        <taxon>Chordata</taxon>
        <taxon>Craniata</taxon>
        <taxon>Vertebrata</taxon>
        <taxon>Euteleostomi</taxon>
        <taxon>Actinopterygii</taxon>
        <taxon>Neopterygii</taxon>
        <taxon>Teleostei</taxon>
        <taxon>Ostariophysi</taxon>
        <taxon>Cypriniformes</taxon>
        <taxon>Cyprinidae</taxon>
        <taxon>Labeoninae</taxon>
        <taxon>Labeonini</taxon>
        <taxon>Labeo</taxon>
    </lineage>
</organism>
<dbReference type="FunFam" id="1.10.510.10:FF:001575">
    <property type="entry name" value="Pim proto-oncogene, serine/threonine kinase,-related 73"/>
    <property type="match status" value="1"/>
</dbReference>
<dbReference type="PROSITE" id="PS00108">
    <property type="entry name" value="PROTEIN_KINASE_ST"/>
    <property type="match status" value="1"/>
</dbReference>
<protein>
    <recommendedName>
        <fullName evidence="2">non-specific serine/threonine protein kinase</fullName>
        <ecNumber evidence="2">2.7.11.1</ecNumber>
    </recommendedName>
</protein>
<dbReference type="EC" id="2.7.11.1" evidence="2"/>
<evidence type="ECO:0000256" key="3">
    <source>
        <dbReference type="ARBA" id="ARBA00022527"/>
    </source>
</evidence>
<accession>A0A498NP16</accession>
<dbReference type="GO" id="GO:0007346">
    <property type="term" value="P:regulation of mitotic cell cycle"/>
    <property type="evidence" value="ECO:0007669"/>
    <property type="project" value="TreeGrafter"/>
</dbReference>
<name>A0A498NP16_LABRO</name>
<dbReference type="InterPro" id="IPR000719">
    <property type="entry name" value="Prot_kinase_dom"/>
</dbReference>
<dbReference type="AlphaFoldDB" id="A0A498NP16"/>
<dbReference type="GO" id="GO:0004674">
    <property type="term" value="F:protein serine/threonine kinase activity"/>
    <property type="evidence" value="ECO:0007669"/>
    <property type="project" value="UniProtKB-KW"/>
</dbReference>
<evidence type="ECO:0000256" key="9">
    <source>
        <dbReference type="ARBA" id="ARBA00048679"/>
    </source>
</evidence>
<dbReference type="InterPro" id="IPR017441">
    <property type="entry name" value="Protein_kinase_ATP_BS"/>
</dbReference>
<evidence type="ECO:0000256" key="1">
    <source>
        <dbReference type="ARBA" id="ARBA00005505"/>
    </source>
</evidence>
<dbReference type="Pfam" id="PF00069">
    <property type="entry name" value="Pkinase"/>
    <property type="match status" value="1"/>
</dbReference>
<feature type="domain" description="Protein kinase" evidence="12">
    <location>
        <begin position="50"/>
        <end position="306"/>
    </location>
</feature>
<reference evidence="13 14" key="1">
    <citation type="submission" date="2018-03" db="EMBL/GenBank/DDBJ databases">
        <title>Draft genome sequence of Rohu Carp (Labeo rohita).</title>
        <authorList>
            <person name="Das P."/>
            <person name="Kushwaha B."/>
            <person name="Joshi C.G."/>
            <person name="Kumar D."/>
            <person name="Nagpure N.S."/>
            <person name="Sahoo L."/>
            <person name="Das S.P."/>
            <person name="Bit A."/>
            <person name="Patnaik S."/>
            <person name="Meher P.K."/>
            <person name="Jayasankar P."/>
            <person name="Koringa P.G."/>
            <person name="Patel N.V."/>
            <person name="Hinsu A.T."/>
            <person name="Kumar R."/>
            <person name="Pandey M."/>
            <person name="Agarwal S."/>
            <person name="Srivastava S."/>
            <person name="Singh M."/>
            <person name="Iquebal M.A."/>
            <person name="Jaiswal S."/>
            <person name="Angadi U.B."/>
            <person name="Kumar N."/>
            <person name="Raza M."/>
            <person name="Shah T.M."/>
            <person name="Rai A."/>
            <person name="Jena J.K."/>
        </authorList>
    </citation>
    <scope>NUCLEOTIDE SEQUENCE [LARGE SCALE GENOMIC DNA]</scope>
    <source>
        <strain evidence="13">DASCIFA01</strain>
        <tissue evidence="13">Testis</tissue>
    </source>
</reference>
<evidence type="ECO:0000313" key="14">
    <source>
        <dbReference type="Proteomes" id="UP000290572"/>
    </source>
</evidence>
<dbReference type="CDD" id="cd14005">
    <property type="entry name" value="STKc_PIM"/>
    <property type="match status" value="1"/>
</dbReference>
<dbReference type="Proteomes" id="UP000290572">
    <property type="component" value="Unassembled WGS sequence"/>
</dbReference>
<keyword evidence="5 10" id="KW-0547">Nucleotide-binding</keyword>
<evidence type="ECO:0000256" key="8">
    <source>
        <dbReference type="ARBA" id="ARBA00047899"/>
    </source>
</evidence>